<gene>
    <name evidence="1" type="ORF">Rumeso_00986</name>
</gene>
<reference evidence="1 2" key="1">
    <citation type="submission" date="2013-02" db="EMBL/GenBank/DDBJ databases">
        <authorList>
            <person name="Fiebig A."/>
            <person name="Goeker M."/>
            <person name="Klenk H.-P.P."/>
        </authorList>
    </citation>
    <scope>NUCLEOTIDE SEQUENCE [LARGE SCALE GENOMIC DNA]</scope>
    <source>
        <strain evidence="1 2">DSM 19309</strain>
    </source>
</reference>
<dbReference type="OrthoDB" id="7842958at2"/>
<dbReference type="InterPro" id="IPR016024">
    <property type="entry name" value="ARM-type_fold"/>
</dbReference>
<dbReference type="RefSeq" id="WP_051521282.1">
    <property type="nucleotide sequence ID" value="NZ_KK088574.1"/>
</dbReference>
<dbReference type="STRING" id="442562.Rumeso_00986"/>
<dbReference type="EMBL" id="AOSK01000029">
    <property type="protein sequence ID" value="EYD77437.1"/>
    <property type="molecule type" value="Genomic_DNA"/>
</dbReference>
<dbReference type="Proteomes" id="UP000019666">
    <property type="component" value="Unassembled WGS sequence"/>
</dbReference>
<protein>
    <submittedName>
        <fullName evidence="1">HEAT repeat protein</fullName>
    </submittedName>
</protein>
<sequence length="422" mass="45758">MNWNRPVLNSKVLRLHAENAAFLARQVELARDGPVERLVDLYNFEGRLNGHLTALSLAGGAGLDMALEALDEGQGFGEILVALHLSLRLRPNGDLVAHLPANVLTASNAPALGAAVALLAPMVIGGRLRRWMGSADPLANLVAIEVCGRLRVDPRDYLGPLLTHGGDVTAARAARLAGEIGRIDLLPSLLDVLRHSASGLLRFDAARAATLLGDRSDAPSALAELPPEAPAWMWREMAELLPLVMPSDKVRAVIARLLGQEATQRWAVVAAGALGAPDTLDWLIRQMEVPQLARVAGLAFGLVTGARLGPENLELAEFPEDPDDPAVEASPVETFIESHTYWPDPEKVSAWLRHRRDRLVGGERYLLGAAAWTHPSPPESADRTQIALRALSLEIAIRSPRAPLPNWRSPVFMHDRGFDRTW</sequence>
<proteinExistence type="predicted"/>
<comment type="caution">
    <text evidence="1">The sequence shown here is derived from an EMBL/GenBank/DDBJ whole genome shotgun (WGS) entry which is preliminary data.</text>
</comment>
<keyword evidence="2" id="KW-1185">Reference proteome</keyword>
<organism evidence="1 2">
    <name type="scientific">Rubellimicrobium mesophilum DSM 19309</name>
    <dbReference type="NCBI Taxonomy" id="442562"/>
    <lineage>
        <taxon>Bacteria</taxon>
        <taxon>Pseudomonadati</taxon>
        <taxon>Pseudomonadota</taxon>
        <taxon>Alphaproteobacteria</taxon>
        <taxon>Rhodobacterales</taxon>
        <taxon>Roseobacteraceae</taxon>
        <taxon>Rubellimicrobium</taxon>
    </lineage>
</organism>
<dbReference type="SUPFAM" id="SSF48371">
    <property type="entry name" value="ARM repeat"/>
    <property type="match status" value="1"/>
</dbReference>
<dbReference type="AlphaFoldDB" id="A0A017HSG4"/>
<accession>A0A017HSG4</accession>
<evidence type="ECO:0000313" key="2">
    <source>
        <dbReference type="Proteomes" id="UP000019666"/>
    </source>
</evidence>
<evidence type="ECO:0000313" key="1">
    <source>
        <dbReference type="EMBL" id="EYD77437.1"/>
    </source>
</evidence>
<name>A0A017HSG4_9RHOB</name>
<dbReference type="HOGENOM" id="CLU_055283_0_0_5"/>